<evidence type="ECO:0000256" key="2">
    <source>
        <dbReference type="SAM" id="SignalP"/>
    </source>
</evidence>
<dbReference type="AlphaFoldDB" id="A0A395MMJ5"/>
<dbReference type="EMBL" id="PXXK01000188">
    <property type="protein sequence ID" value="RFN49040.1"/>
    <property type="molecule type" value="Genomic_DNA"/>
</dbReference>
<keyword evidence="2" id="KW-0732">Signal</keyword>
<evidence type="ECO:0000256" key="1">
    <source>
        <dbReference type="SAM" id="MobiDB-lite"/>
    </source>
</evidence>
<feature type="region of interest" description="Disordered" evidence="1">
    <location>
        <begin position="97"/>
        <end position="126"/>
    </location>
</feature>
<protein>
    <submittedName>
        <fullName evidence="3">Uncharacterized protein</fullName>
    </submittedName>
</protein>
<organism evidence="3 4">
    <name type="scientific">Fusarium flagelliforme</name>
    <dbReference type="NCBI Taxonomy" id="2675880"/>
    <lineage>
        <taxon>Eukaryota</taxon>
        <taxon>Fungi</taxon>
        <taxon>Dikarya</taxon>
        <taxon>Ascomycota</taxon>
        <taxon>Pezizomycotina</taxon>
        <taxon>Sordariomycetes</taxon>
        <taxon>Hypocreomycetidae</taxon>
        <taxon>Hypocreales</taxon>
        <taxon>Nectriaceae</taxon>
        <taxon>Fusarium</taxon>
        <taxon>Fusarium incarnatum-equiseti species complex</taxon>
    </lineage>
</organism>
<accession>A0A395MMJ5</accession>
<gene>
    <name evidence="3" type="ORF">FIE12Z_6680</name>
</gene>
<evidence type="ECO:0000313" key="4">
    <source>
        <dbReference type="Proteomes" id="UP000265631"/>
    </source>
</evidence>
<proteinExistence type="predicted"/>
<name>A0A395MMJ5_9HYPO</name>
<keyword evidence="4" id="KW-1185">Reference proteome</keyword>
<sequence length="307" mass="32447">MVSRTFFASALAAFSAQAVVAGPCRPVSSSIVQVSFSSAATDSASTTLVPSSTETLSTETETLETSLTVPTTDGTTSTVIEEAATTTTEAFTTTELTTSDATSYQSTETTIVEHETTTAPETTTTAGETTTTAALVVPTPFNLIYDMTSGDSSYTLFLQGPPQTPNDVYLADFPTNNAQSASFTYDSETGQVSIGSQSLCIHPVDRSWNAQVKRCSAEPMNGGTPLFCEKPSRGGLKCRTPGPRCECPPEIPDCPLSCNPAAVWSQFMVKETPRGTLLYFGIEGASGQQLAAERLEPISLEAYEINN</sequence>
<feature type="signal peptide" evidence="2">
    <location>
        <begin position="1"/>
        <end position="21"/>
    </location>
</feature>
<reference evidence="3 4" key="1">
    <citation type="journal article" date="2018" name="PLoS Pathog.">
        <title>Evolution of structural diversity of trichothecenes, a family of toxins produced by plant pathogenic and entomopathogenic fungi.</title>
        <authorList>
            <person name="Proctor R.H."/>
            <person name="McCormick S.P."/>
            <person name="Kim H.S."/>
            <person name="Cardoza R.E."/>
            <person name="Stanley A.M."/>
            <person name="Lindo L."/>
            <person name="Kelly A."/>
            <person name="Brown D.W."/>
            <person name="Lee T."/>
            <person name="Vaughan M.M."/>
            <person name="Alexander N.J."/>
            <person name="Busman M."/>
            <person name="Gutierrez S."/>
        </authorList>
    </citation>
    <scope>NUCLEOTIDE SEQUENCE [LARGE SCALE GENOMIC DNA]</scope>
    <source>
        <strain evidence="3 4">NRRL 13405</strain>
    </source>
</reference>
<feature type="compositionally biased region" description="Low complexity" evidence="1">
    <location>
        <begin position="97"/>
        <end position="110"/>
    </location>
</feature>
<dbReference type="Proteomes" id="UP000265631">
    <property type="component" value="Unassembled WGS sequence"/>
</dbReference>
<evidence type="ECO:0000313" key="3">
    <source>
        <dbReference type="EMBL" id="RFN49040.1"/>
    </source>
</evidence>
<feature type="compositionally biased region" description="Low complexity" evidence="1">
    <location>
        <begin position="117"/>
        <end position="126"/>
    </location>
</feature>
<feature type="region of interest" description="Disordered" evidence="1">
    <location>
        <begin position="50"/>
        <end position="74"/>
    </location>
</feature>
<feature type="chain" id="PRO_5017325689" evidence="2">
    <location>
        <begin position="22"/>
        <end position="307"/>
    </location>
</feature>
<comment type="caution">
    <text evidence="3">The sequence shown here is derived from an EMBL/GenBank/DDBJ whole genome shotgun (WGS) entry which is preliminary data.</text>
</comment>